<organism evidence="13 14">
    <name type="scientific">Pedobacter ginsenosidimutans</name>
    <dbReference type="NCBI Taxonomy" id="687842"/>
    <lineage>
        <taxon>Bacteria</taxon>
        <taxon>Pseudomonadati</taxon>
        <taxon>Bacteroidota</taxon>
        <taxon>Sphingobacteriia</taxon>
        <taxon>Sphingobacteriales</taxon>
        <taxon>Sphingobacteriaceae</taxon>
        <taxon>Pedobacter</taxon>
    </lineage>
</organism>
<comment type="subcellular location">
    <subcellularLocation>
        <location evidence="1 10">Cell outer membrane</location>
        <topology evidence="1 10">Multi-pass membrane protein</topology>
    </subcellularLocation>
</comment>
<evidence type="ECO:0000256" key="11">
    <source>
        <dbReference type="RuleBase" id="RU003357"/>
    </source>
</evidence>
<keyword evidence="3 10" id="KW-1134">Transmembrane beta strand</keyword>
<evidence type="ECO:0000256" key="2">
    <source>
        <dbReference type="ARBA" id="ARBA00022448"/>
    </source>
</evidence>
<keyword evidence="5 10" id="KW-0812">Transmembrane</keyword>
<dbReference type="InterPro" id="IPR011662">
    <property type="entry name" value="Secretin/TonB_short_N"/>
</dbReference>
<evidence type="ECO:0000313" key="14">
    <source>
        <dbReference type="Proteomes" id="UP000051950"/>
    </source>
</evidence>
<dbReference type="Gene3D" id="2.170.130.10">
    <property type="entry name" value="TonB-dependent receptor, plug domain"/>
    <property type="match status" value="1"/>
</dbReference>
<dbReference type="Pfam" id="PF07715">
    <property type="entry name" value="Plug"/>
    <property type="match status" value="1"/>
</dbReference>
<keyword evidence="4" id="KW-0406">Ion transport</keyword>
<reference evidence="13 14" key="1">
    <citation type="submission" date="2015-11" db="EMBL/GenBank/DDBJ databases">
        <title>Sequence of Pedobacter ginsenosidimutans.</title>
        <authorList>
            <person name="Carson E."/>
            <person name="Keyser V."/>
            <person name="Newman J."/>
            <person name="Miller J."/>
        </authorList>
    </citation>
    <scope>NUCLEOTIDE SEQUENCE [LARGE SCALE GENOMIC DNA]</scope>
    <source>
        <strain evidence="13 14">KACC 14530</strain>
    </source>
</reference>
<keyword evidence="2 10" id="KW-0813">Transport</keyword>
<dbReference type="AlphaFoldDB" id="A0A0T5VX89"/>
<evidence type="ECO:0000313" key="13">
    <source>
        <dbReference type="EMBL" id="KRT17813.1"/>
    </source>
</evidence>
<keyword evidence="7 11" id="KW-0798">TonB box</keyword>
<evidence type="ECO:0000256" key="5">
    <source>
        <dbReference type="ARBA" id="ARBA00022692"/>
    </source>
</evidence>
<dbReference type="NCBIfam" id="TIGR04057">
    <property type="entry name" value="SusC_RagA_signa"/>
    <property type="match status" value="1"/>
</dbReference>
<gene>
    <name evidence="13" type="ORF">ASU31_00500</name>
</gene>
<dbReference type="Pfam" id="PF07660">
    <property type="entry name" value="STN"/>
    <property type="match status" value="1"/>
</dbReference>
<dbReference type="Gene3D" id="2.60.40.1120">
    <property type="entry name" value="Carboxypeptidase-like, regulatory domain"/>
    <property type="match status" value="1"/>
</dbReference>
<dbReference type="RefSeq" id="WP_057930442.1">
    <property type="nucleotide sequence ID" value="NZ_LMZQ01000001.1"/>
</dbReference>
<comment type="similarity">
    <text evidence="10 11">Belongs to the TonB-dependent receptor family.</text>
</comment>
<name>A0A0T5VX89_9SPHI</name>
<keyword evidence="6" id="KW-0408">Iron</keyword>
<protein>
    <recommendedName>
        <fullName evidence="12">Secretin/TonB short N-terminal domain-containing protein</fullName>
    </recommendedName>
</protein>
<keyword evidence="14" id="KW-1185">Reference proteome</keyword>
<dbReference type="InterPro" id="IPR037066">
    <property type="entry name" value="Plug_dom_sf"/>
</dbReference>
<evidence type="ECO:0000256" key="8">
    <source>
        <dbReference type="ARBA" id="ARBA00023136"/>
    </source>
</evidence>
<dbReference type="InterPro" id="IPR036942">
    <property type="entry name" value="Beta-barrel_TonB_sf"/>
</dbReference>
<dbReference type="EMBL" id="LMZQ01000001">
    <property type="protein sequence ID" value="KRT17813.1"/>
    <property type="molecule type" value="Genomic_DNA"/>
</dbReference>
<evidence type="ECO:0000256" key="9">
    <source>
        <dbReference type="ARBA" id="ARBA00023237"/>
    </source>
</evidence>
<proteinExistence type="inferred from homology"/>
<dbReference type="OrthoDB" id="9768177at2"/>
<dbReference type="InterPro" id="IPR012910">
    <property type="entry name" value="Plug_dom"/>
</dbReference>
<evidence type="ECO:0000256" key="3">
    <source>
        <dbReference type="ARBA" id="ARBA00022452"/>
    </source>
</evidence>
<dbReference type="InterPro" id="IPR023996">
    <property type="entry name" value="TonB-dep_OMP_SusC/RagA"/>
</dbReference>
<dbReference type="InterPro" id="IPR039426">
    <property type="entry name" value="TonB-dep_rcpt-like"/>
</dbReference>
<comment type="caution">
    <text evidence="13">The sequence shown here is derived from an EMBL/GenBank/DDBJ whole genome shotgun (WGS) entry which is preliminary data.</text>
</comment>
<dbReference type="InterPro" id="IPR000531">
    <property type="entry name" value="Beta-barrel_TonB"/>
</dbReference>
<evidence type="ECO:0000256" key="7">
    <source>
        <dbReference type="ARBA" id="ARBA00023077"/>
    </source>
</evidence>
<evidence type="ECO:0000259" key="12">
    <source>
        <dbReference type="SMART" id="SM00965"/>
    </source>
</evidence>
<dbReference type="SUPFAM" id="SSF49464">
    <property type="entry name" value="Carboxypeptidase regulatory domain-like"/>
    <property type="match status" value="1"/>
</dbReference>
<dbReference type="SUPFAM" id="SSF56935">
    <property type="entry name" value="Porins"/>
    <property type="match status" value="1"/>
</dbReference>
<keyword evidence="4" id="KW-0410">Iron transport</keyword>
<evidence type="ECO:0000256" key="4">
    <source>
        <dbReference type="ARBA" id="ARBA00022496"/>
    </source>
</evidence>
<dbReference type="Pfam" id="PF00593">
    <property type="entry name" value="TonB_dep_Rec_b-barrel"/>
    <property type="match status" value="1"/>
</dbReference>
<evidence type="ECO:0000256" key="6">
    <source>
        <dbReference type="ARBA" id="ARBA00023004"/>
    </source>
</evidence>
<accession>A0A0T5VX89</accession>
<dbReference type="Gene3D" id="2.40.170.20">
    <property type="entry name" value="TonB-dependent receptor, beta-barrel domain"/>
    <property type="match status" value="1"/>
</dbReference>
<dbReference type="SMART" id="SM00965">
    <property type="entry name" value="STN"/>
    <property type="match status" value="1"/>
</dbReference>
<keyword evidence="8 10" id="KW-0472">Membrane</keyword>
<evidence type="ECO:0000256" key="10">
    <source>
        <dbReference type="PROSITE-ProRule" id="PRU01360"/>
    </source>
</evidence>
<dbReference type="STRING" id="687842.ASU31_00500"/>
<dbReference type="NCBIfam" id="TIGR04056">
    <property type="entry name" value="OMP_RagA_SusC"/>
    <property type="match status" value="1"/>
</dbReference>
<dbReference type="GO" id="GO:0009279">
    <property type="term" value="C:cell outer membrane"/>
    <property type="evidence" value="ECO:0007669"/>
    <property type="project" value="UniProtKB-SubCell"/>
</dbReference>
<dbReference type="InterPro" id="IPR008969">
    <property type="entry name" value="CarboxyPept-like_regulatory"/>
</dbReference>
<keyword evidence="9 10" id="KW-0998">Cell outer membrane</keyword>
<dbReference type="GO" id="GO:0006826">
    <property type="term" value="P:iron ion transport"/>
    <property type="evidence" value="ECO:0007669"/>
    <property type="project" value="UniProtKB-KW"/>
</dbReference>
<dbReference type="PROSITE" id="PS52016">
    <property type="entry name" value="TONB_DEPENDENT_REC_3"/>
    <property type="match status" value="1"/>
</dbReference>
<dbReference type="Gene3D" id="3.55.50.30">
    <property type="match status" value="1"/>
</dbReference>
<sequence>MYKFYPNKLGGSSGHIQKFMLIMRVITFLLLAVMMQVSATTLAQKITINQKNVKLTDIFKSIRNQTGYDFIYDQDLLARSIPVNINLKNVELKEALQRMLAGQSLTYTIENKTVVIREKSFLDKVTEYFDNITVTGTVLDEQGQPLPGVVVKVKGTNRTTITGNGGKFYISASDENPTLILSYVGYKTVEITAIPTLTVTMVLDPAKLDEVMIIGYGTTTRRLSTGSQVGISAKDIGNQPTTNVLQAMQGRMAGVTVTQTNGLPGAGINVQIRGANAIGLNGVKANRPLYIIDGVPFLSEPINTAAFASSQSGSALPSAEGSTSPMNSINPSDIESIEVLKDADATAIYGSRGANGVVLITTKKGKPGRTKFNLNASSGISNVSHFVETVGTEQYLALRRKAFANNTTNPATPSVTTAPDLLVWDQNGYTDFQRYMLGNTAHTNDVNASLSGGDSNTNFFVSGTYHKEGNVFPGEQGYQRGGAKVNLNHSSFDQRFNLSLNAIYSTDKNTISTTDLATWAYSLPPNFPLYKADGSLNWDGSISNPLGYLNQTNDNRSSNLLTNLAMKYNILKGLDFKVSLGYSKTDLNQIVTRPLTSLNPNLSPTSGTANYTYNYTNNYIAEPQATYTRKIWKGTLNALVGSTYQFKQSKLPYSTNASGFLSDDFLRTVTAASIVTTTSSSVDYKYASLFGRINYNLADKYILNVNFRRDGSSRFGPNNKYGNFGSIGAAWVFSEESLLKDKLSWFSFGKLRGSYGVIGSDDIDNYGYLDTYTTSGYVYAGSTGLNPSRLPNPDYKWEETKKLDIGLDLAFFNDRLSLSGSYYRNRTSNQLINLTTSAQTGFTGYQSNLPATVQNSGWELSLTSTNIRKKDFSWTSSFNISQNRNKLLSFPDIEKSSYYTTYVVGNPISSFYLFEYAGINPLTNLPSFTDFNGVGGVNNPTTGFAATGRGDRYFAGTSYPKFFGGLTNSLSYKKITLDFTFQFVKQKGRSLLASSFYPPGYFSNAALSVVNDYLALGSQDYLVSAGTRGTAGSAAFLAYSNYTSSDASLVDASFIRMKNVSLSYILPTKWISKKEGASIRVYAQGQNLFTITNYDGFDPESQGVATPPLRTVIAGLQFTF</sequence>
<dbReference type="Pfam" id="PF13715">
    <property type="entry name" value="CarbopepD_reg_2"/>
    <property type="match status" value="1"/>
</dbReference>
<evidence type="ECO:0000256" key="1">
    <source>
        <dbReference type="ARBA" id="ARBA00004571"/>
    </source>
</evidence>
<dbReference type="Proteomes" id="UP000051950">
    <property type="component" value="Unassembled WGS sequence"/>
</dbReference>
<dbReference type="InterPro" id="IPR023997">
    <property type="entry name" value="TonB-dep_OMP_SusC/RagA_CS"/>
</dbReference>
<feature type="domain" description="Secretin/TonB short N-terminal" evidence="12">
    <location>
        <begin position="68"/>
        <end position="119"/>
    </location>
</feature>